<protein>
    <recommendedName>
        <fullName evidence="5">DUF3068 domain-containing protein</fullName>
    </recommendedName>
</protein>
<organism evidence="3 4">
    <name type="scientific">Williamsia sterculiae</name>
    <dbReference type="NCBI Taxonomy" id="1344003"/>
    <lineage>
        <taxon>Bacteria</taxon>
        <taxon>Bacillati</taxon>
        <taxon>Actinomycetota</taxon>
        <taxon>Actinomycetes</taxon>
        <taxon>Mycobacteriales</taxon>
        <taxon>Nocardiaceae</taxon>
        <taxon>Williamsia</taxon>
    </lineage>
</organism>
<dbReference type="OrthoDB" id="153031at2"/>
<dbReference type="Pfam" id="PF11271">
    <property type="entry name" value="PorA"/>
    <property type="match status" value="1"/>
</dbReference>
<evidence type="ECO:0000256" key="1">
    <source>
        <dbReference type="SAM" id="MobiDB-lite"/>
    </source>
</evidence>
<keyword evidence="2" id="KW-1133">Transmembrane helix</keyword>
<keyword evidence="4" id="KW-1185">Reference proteome</keyword>
<evidence type="ECO:0000313" key="4">
    <source>
        <dbReference type="Proteomes" id="UP000186218"/>
    </source>
</evidence>
<reference evidence="3 4" key="1">
    <citation type="submission" date="2017-01" db="EMBL/GenBank/DDBJ databases">
        <authorList>
            <person name="Mah S.A."/>
            <person name="Swanson W.J."/>
            <person name="Moy G.W."/>
            <person name="Vacquier V.D."/>
        </authorList>
    </citation>
    <scope>NUCLEOTIDE SEQUENCE [LARGE SCALE GENOMIC DNA]</scope>
    <source>
        <strain evidence="3 4">CPCC 203464</strain>
    </source>
</reference>
<keyword evidence="2" id="KW-0472">Membrane</keyword>
<evidence type="ECO:0000313" key="3">
    <source>
        <dbReference type="EMBL" id="SIR61908.1"/>
    </source>
</evidence>
<feature type="region of interest" description="Disordered" evidence="1">
    <location>
        <begin position="117"/>
        <end position="185"/>
    </location>
</feature>
<feature type="transmembrane region" description="Helical" evidence="2">
    <location>
        <begin position="12"/>
        <end position="34"/>
    </location>
</feature>
<feature type="compositionally biased region" description="Basic and acidic residues" evidence="1">
    <location>
        <begin position="466"/>
        <end position="496"/>
    </location>
</feature>
<feature type="compositionally biased region" description="Polar residues" evidence="1">
    <location>
        <begin position="164"/>
        <end position="175"/>
    </location>
</feature>
<feature type="region of interest" description="Disordered" evidence="1">
    <location>
        <begin position="434"/>
        <end position="496"/>
    </location>
</feature>
<proteinExistence type="predicted"/>
<sequence length="496" mass="52750">MAAGRLSVKDLVGPALIFLGVLLIALAIALPLYFVGVFKKTPMDYDLTTVATSEKIDGSDGTDALPAKLLNPCSIKARKSEVSPANLTRQQRVVAVEPASGSKVTLQAGQSTQLNQIQNGNDTVSPTGDGTDGSCPGSLLGATVDRVTVDRETGRPNSAGGGSSELQVTPPTSSGDAAPTVSVPDRTGFQYRFPFDTKRSNKYKYFDLTTRSAHDLKYVDSAEVRGVKTYHFTQDVPETDLSQLQDANGQQVQGTVLSKPASWFGTFKGVDPKQELPATLFYQATRDLYVNPDTGTIVNMVEHVQENYKFSGFSDDAPAALKNYSLTNLDAKFAYDQKTQEATAKQARDLDSPLSLWGRWLPIVAAILGVLALLAGLFFLFRGGRGNGGGQGRFGRVASGGQTAAVTGAAGAGAAGAGAAVAHSRPHDDTTVVLDKGRDVHGNPGAQQNPDVYRADPDATQNIPRVTDEHGADWDYRHPDHGTGHESDDDWRPPTS</sequence>
<keyword evidence="2" id="KW-0812">Transmembrane</keyword>
<feature type="compositionally biased region" description="Polar residues" evidence="1">
    <location>
        <begin position="117"/>
        <end position="128"/>
    </location>
</feature>
<dbReference type="AlphaFoldDB" id="A0A1N7CE68"/>
<dbReference type="InterPro" id="IPR021424">
    <property type="entry name" value="PorA"/>
</dbReference>
<accession>A0A1N7CE68</accession>
<dbReference type="Proteomes" id="UP000186218">
    <property type="component" value="Unassembled WGS sequence"/>
</dbReference>
<evidence type="ECO:0000256" key="2">
    <source>
        <dbReference type="SAM" id="Phobius"/>
    </source>
</evidence>
<evidence type="ECO:0008006" key="5">
    <source>
        <dbReference type="Google" id="ProtNLM"/>
    </source>
</evidence>
<dbReference type="STRING" id="1344003.SAMN05445060_0074"/>
<name>A0A1N7CE68_9NOCA</name>
<dbReference type="RefSeq" id="WP_076475531.1">
    <property type="nucleotide sequence ID" value="NZ_FTNT01000001.1"/>
</dbReference>
<dbReference type="EMBL" id="FTNT01000001">
    <property type="protein sequence ID" value="SIR61908.1"/>
    <property type="molecule type" value="Genomic_DNA"/>
</dbReference>
<gene>
    <name evidence="3" type="ORF">SAMN05445060_0074</name>
</gene>
<feature type="transmembrane region" description="Helical" evidence="2">
    <location>
        <begin position="360"/>
        <end position="381"/>
    </location>
</feature>